<feature type="domain" description="DNA methylase N-4/N-6" evidence="5">
    <location>
        <begin position="28"/>
        <end position="208"/>
    </location>
</feature>
<sequence>METQPGKANRVIHGDCINVMGGMAASSIDMALTDPPYLVQYRSRDGRSVRNDDRAEWLQPAFSQIYRVLKPDSVCVSFYGWPKAELFLSAWREAGFRPIGHIVFRKRYSSSAGYVRYQHEQAYVLARGRPELPSSPIPDVIDWQYTGNRLHPTQKPVSALTPLIESFCRPDGVVLDPFCGSGSTLVAARKTGRQYVGIELDRRHYETSFRRTLCW</sequence>
<dbReference type="Proteomes" id="UP000521227">
    <property type="component" value="Unassembled WGS sequence"/>
</dbReference>
<dbReference type="EMBL" id="JACHIJ010000003">
    <property type="protein sequence ID" value="MBB5052705.1"/>
    <property type="molecule type" value="Genomic_DNA"/>
</dbReference>
<dbReference type="SUPFAM" id="SSF53335">
    <property type="entry name" value="S-adenosyl-L-methionine-dependent methyltransferases"/>
    <property type="match status" value="1"/>
</dbReference>
<organism evidence="6 7">
    <name type="scientific">Afipia massiliensis</name>
    <dbReference type="NCBI Taxonomy" id="211460"/>
    <lineage>
        <taxon>Bacteria</taxon>
        <taxon>Pseudomonadati</taxon>
        <taxon>Pseudomonadota</taxon>
        <taxon>Alphaproteobacteria</taxon>
        <taxon>Hyphomicrobiales</taxon>
        <taxon>Nitrobacteraceae</taxon>
        <taxon>Afipia</taxon>
    </lineage>
</organism>
<evidence type="ECO:0000313" key="7">
    <source>
        <dbReference type="Proteomes" id="UP000521227"/>
    </source>
</evidence>
<comment type="similarity">
    <text evidence="4">Belongs to the N(4)/N(6)-methyltransferase family.</text>
</comment>
<dbReference type="PANTHER" id="PTHR13370:SF3">
    <property type="entry name" value="TRNA (GUANINE(10)-N2)-METHYLTRANSFERASE HOMOLOG"/>
    <property type="match status" value="1"/>
</dbReference>
<protein>
    <recommendedName>
        <fullName evidence="4">Methyltransferase</fullName>
        <ecNumber evidence="4">2.1.1.-</ecNumber>
    </recommendedName>
</protein>
<dbReference type="GO" id="GO:0005737">
    <property type="term" value="C:cytoplasm"/>
    <property type="evidence" value="ECO:0007669"/>
    <property type="project" value="TreeGrafter"/>
</dbReference>
<dbReference type="PRINTS" id="PR00508">
    <property type="entry name" value="S21N4MTFRASE"/>
</dbReference>
<evidence type="ECO:0000313" key="6">
    <source>
        <dbReference type="EMBL" id="MBB5052705.1"/>
    </source>
</evidence>
<keyword evidence="1 6" id="KW-0489">Methyltransferase</keyword>
<dbReference type="Pfam" id="PF01555">
    <property type="entry name" value="N6_N4_Mtase"/>
    <property type="match status" value="1"/>
</dbReference>
<dbReference type="RefSeq" id="WP_184085724.1">
    <property type="nucleotide sequence ID" value="NZ_JACHIJ010000003.1"/>
</dbReference>
<evidence type="ECO:0000256" key="3">
    <source>
        <dbReference type="ARBA" id="ARBA00047942"/>
    </source>
</evidence>
<dbReference type="Gene3D" id="3.40.50.150">
    <property type="entry name" value="Vaccinia Virus protein VP39"/>
    <property type="match status" value="1"/>
</dbReference>
<dbReference type="AlphaFoldDB" id="A0A840MXZ3"/>
<comment type="catalytic activity">
    <reaction evidence="3">
        <text>a 2'-deoxyadenosine in DNA + S-adenosyl-L-methionine = an N(6)-methyl-2'-deoxyadenosine in DNA + S-adenosyl-L-homocysteine + H(+)</text>
        <dbReference type="Rhea" id="RHEA:15197"/>
        <dbReference type="Rhea" id="RHEA-COMP:12418"/>
        <dbReference type="Rhea" id="RHEA-COMP:12419"/>
        <dbReference type="ChEBI" id="CHEBI:15378"/>
        <dbReference type="ChEBI" id="CHEBI:57856"/>
        <dbReference type="ChEBI" id="CHEBI:59789"/>
        <dbReference type="ChEBI" id="CHEBI:90615"/>
        <dbReference type="ChEBI" id="CHEBI:90616"/>
        <dbReference type="EC" id="2.1.1.72"/>
    </reaction>
</comment>
<dbReference type="EC" id="2.1.1.-" evidence="4"/>
<evidence type="ECO:0000256" key="2">
    <source>
        <dbReference type="ARBA" id="ARBA00022679"/>
    </source>
</evidence>
<dbReference type="InterPro" id="IPR001091">
    <property type="entry name" value="RM_Methyltransferase"/>
</dbReference>
<dbReference type="GO" id="GO:0008170">
    <property type="term" value="F:N-methyltransferase activity"/>
    <property type="evidence" value="ECO:0007669"/>
    <property type="project" value="InterPro"/>
</dbReference>
<evidence type="ECO:0000256" key="4">
    <source>
        <dbReference type="RuleBase" id="RU362026"/>
    </source>
</evidence>
<evidence type="ECO:0000259" key="5">
    <source>
        <dbReference type="Pfam" id="PF01555"/>
    </source>
</evidence>
<dbReference type="GO" id="GO:0009007">
    <property type="term" value="F:site-specific DNA-methyltransferase (adenine-specific) activity"/>
    <property type="evidence" value="ECO:0007669"/>
    <property type="project" value="UniProtKB-EC"/>
</dbReference>
<name>A0A840MXZ3_9BRAD</name>
<accession>A0A840MXZ3</accession>
<dbReference type="PANTHER" id="PTHR13370">
    <property type="entry name" value="RNA METHYLASE-RELATED"/>
    <property type="match status" value="1"/>
</dbReference>
<reference evidence="6 7" key="1">
    <citation type="submission" date="2020-08" db="EMBL/GenBank/DDBJ databases">
        <title>Genomic Encyclopedia of Type Strains, Phase IV (KMG-IV): sequencing the most valuable type-strain genomes for metagenomic binning, comparative biology and taxonomic classification.</title>
        <authorList>
            <person name="Goeker M."/>
        </authorList>
    </citation>
    <scope>NUCLEOTIDE SEQUENCE [LARGE SCALE GENOMIC DNA]</scope>
    <source>
        <strain evidence="6 7">DSM 17498</strain>
    </source>
</reference>
<comment type="caution">
    <text evidence="6">The sequence shown here is derived from an EMBL/GenBank/DDBJ whole genome shotgun (WGS) entry which is preliminary data.</text>
</comment>
<dbReference type="GO" id="GO:0003677">
    <property type="term" value="F:DNA binding"/>
    <property type="evidence" value="ECO:0007669"/>
    <property type="project" value="InterPro"/>
</dbReference>
<dbReference type="GO" id="GO:0032259">
    <property type="term" value="P:methylation"/>
    <property type="evidence" value="ECO:0007669"/>
    <property type="project" value="UniProtKB-KW"/>
</dbReference>
<dbReference type="InterPro" id="IPR002941">
    <property type="entry name" value="DNA_methylase_N4/N6"/>
</dbReference>
<proteinExistence type="inferred from homology"/>
<gene>
    <name evidence="6" type="ORF">HNQ36_002679</name>
</gene>
<evidence type="ECO:0000256" key="1">
    <source>
        <dbReference type="ARBA" id="ARBA00022603"/>
    </source>
</evidence>
<keyword evidence="2 6" id="KW-0808">Transferase</keyword>
<dbReference type="CDD" id="cd02440">
    <property type="entry name" value="AdoMet_MTases"/>
    <property type="match status" value="1"/>
</dbReference>
<dbReference type="InterPro" id="IPR029063">
    <property type="entry name" value="SAM-dependent_MTases_sf"/>
</dbReference>
<dbReference type="NCBIfam" id="NF010253">
    <property type="entry name" value="PRK13699.1"/>
    <property type="match status" value="1"/>
</dbReference>